<name>A0ABD6B4E2_9EURY</name>
<feature type="compositionally biased region" description="Basic and acidic residues" evidence="1">
    <location>
        <begin position="204"/>
        <end position="221"/>
    </location>
</feature>
<feature type="compositionally biased region" description="Acidic residues" evidence="1">
    <location>
        <begin position="187"/>
        <end position="201"/>
    </location>
</feature>
<feature type="non-terminal residue" evidence="2">
    <location>
        <position position="221"/>
    </location>
</feature>
<dbReference type="Proteomes" id="UP001597111">
    <property type="component" value="Unassembled WGS sequence"/>
</dbReference>
<dbReference type="EMBL" id="JBHUDH010000048">
    <property type="protein sequence ID" value="MFD1525797.1"/>
    <property type="molecule type" value="Genomic_DNA"/>
</dbReference>
<proteinExistence type="predicted"/>
<feature type="compositionally biased region" description="Low complexity" evidence="1">
    <location>
        <begin position="169"/>
        <end position="184"/>
    </location>
</feature>
<evidence type="ECO:0000256" key="1">
    <source>
        <dbReference type="SAM" id="MobiDB-lite"/>
    </source>
</evidence>
<feature type="compositionally biased region" description="Basic and acidic residues" evidence="1">
    <location>
        <begin position="110"/>
        <end position="124"/>
    </location>
</feature>
<reference evidence="2 3" key="1">
    <citation type="journal article" date="2019" name="Int. J. Syst. Evol. Microbiol.">
        <title>The Global Catalogue of Microorganisms (GCM) 10K type strain sequencing project: providing services to taxonomists for standard genome sequencing and annotation.</title>
        <authorList>
            <consortium name="The Broad Institute Genomics Platform"/>
            <consortium name="The Broad Institute Genome Sequencing Center for Infectious Disease"/>
            <person name="Wu L."/>
            <person name="Ma J."/>
        </authorList>
    </citation>
    <scope>NUCLEOTIDE SEQUENCE [LARGE SCALE GENOMIC DNA]</scope>
    <source>
        <strain evidence="2 3">CGMCC 1.12285</strain>
    </source>
</reference>
<protein>
    <submittedName>
        <fullName evidence="2">Uncharacterized protein</fullName>
    </submittedName>
</protein>
<organism evidence="2 3">
    <name type="scientific">Halolamina salina</name>
    <dbReference type="NCBI Taxonomy" id="1220023"/>
    <lineage>
        <taxon>Archaea</taxon>
        <taxon>Methanobacteriati</taxon>
        <taxon>Methanobacteriota</taxon>
        <taxon>Stenosarchaea group</taxon>
        <taxon>Halobacteria</taxon>
        <taxon>Halobacteriales</taxon>
        <taxon>Haloferacaceae</taxon>
    </lineage>
</organism>
<gene>
    <name evidence="2" type="ORF">ACFR9S_05680</name>
</gene>
<dbReference type="AlphaFoldDB" id="A0ABD6B4E2"/>
<keyword evidence="3" id="KW-1185">Reference proteome</keyword>
<evidence type="ECO:0000313" key="3">
    <source>
        <dbReference type="Proteomes" id="UP001597111"/>
    </source>
</evidence>
<feature type="compositionally biased region" description="Acidic residues" evidence="1">
    <location>
        <begin position="1"/>
        <end position="10"/>
    </location>
</feature>
<feature type="compositionally biased region" description="Low complexity" evidence="1">
    <location>
        <begin position="141"/>
        <end position="152"/>
    </location>
</feature>
<feature type="region of interest" description="Disordered" evidence="1">
    <location>
        <begin position="45"/>
        <end position="221"/>
    </location>
</feature>
<feature type="region of interest" description="Disordered" evidence="1">
    <location>
        <begin position="1"/>
        <end position="20"/>
    </location>
</feature>
<dbReference type="RefSeq" id="WP_379818249.1">
    <property type="nucleotide sequence ID" value="NZ_JBHUDH010000048.1"/>
</dbReference>
<accession>A0ABD6B4E2</accession>
<sequence>MTDDTDSDEHENERAVSLPLIDTYAALTAEIDAKADRIERLESELDRRYLDPADGDPETAAPAGETADTGTRSHEDWDPATDPLEDTGTATADGDHEGVRPTVDAAGSAPDREAPTADSQREESADTGVNARDSGISPVKTASAADAEAGSGESDDGDTDESFGVGMETSSDLTGGSLDGSPLTENAESEPDSDGVDEEPPDPTADRGERLSRLVRRAELR</sequence>
<evidence type="ECO:0000313" key="2">
    <source>
        <dbReference type="EMBL" id="MFD1525797.1"/>
    </source>
</evidence>
<comment type="caution">
    <text evidence="2">The sequence shown here is derived from an EMBL/GenBank/DDBJ whole genome shotgun (WGS) entry which is preliminary data.</text>
</comment>